<dbReference type="EMBL" id="JAMZEJ010000008">
    <property type="protein sequence ID" value="MCQ8241984.1"/>
    <property type="molecule type" value="Genomic_DNA"/>
</dbReference>
<organism evidence="1 2">
    <name type="scientific">Rhizosaccharibacter radicis</name>
    <dbReference type="NCBI Taxonomy" id="2782605"/>
    <lineage>
        <taxon>Bacteria</taxon>
        <taxon>Pseudomonadati</taxon>
        <taxon>Pseudomonadota</taxon>
        <taxon>Alphaproteobacteria</taxon>
        <taxon>Acetobacterales</taxon>
        <taxon>Acetobacteraceae</taxon>
        <taxon>Rhizosaccharibacter</taxon>
    </lineage>
</organism>
<protein>
    <submittedName>
        <fullName evidence="1">Uncharacterized protein</fullName>
    </submittedName>
</protein>
<gene>
    <name evidence="1" type="ORF">NFI88_14180</name>
</gene>
<dbReference type="Proteomes" id="UP001524547">
    <property type="component" value="Unassembled WGS sequence"/>
</dbReference>
<dbReference type="NCBIfam" id="NF047650">
    <property type="entry name" value="lipo_NMCC_0638"/>
    <property type="match status" value="1"/>
</dbReference>
<proteinExistence type="predicted"/>
<dbReference type="RefSeq" id="WP_422920732.1">
    <property type="nucleotide sequence ID" value="NZ_JAMZEJ010000008.1"/>
</dbReference>
<accession>A0ABT1W063</accession>
<comment type="caution">
    <text evidence="1">The sequence shown here is derived from an EMBL/GenBank/DDBJ whole genome shotgun (WGS) entry which is preliminary data.</text>
</comment>
<sequence length="207" mass="21417">MLPTVQAIPGRSVRLVGAAVPPRFIAVGASRAPGASDTPRDPAALRTASHALSALFEQSCLPHAGDPAGLRALLRDRHLSPLPEAAARKALARPGQAFAVPGPGHLMVLSFDDGWCGAGADAVDPHALTLSLSAAVERRGLSMQLMGAGTDGREQRYLLARDTGPRRQTAAPSLALLVLMQPTATPGAMQANLFISPLPSDPGEDHP</sequence>
<evidence type="ECO:0000313" key="2">
    <source>
        <dbReference type="Proteomes" id="UP001524547"/>
    </source>
</evidence>
<name>A0ABT1W063_9PROT</name>
<keyword evidence="2" id="KW-1185">Reference proteome</keyword>
<evidence type="ECO:0000313" key="1">
    <source>
        <dbReference type="EMBL" id="MCQ8241984.1"/>
    </source>
</evidence>
<reference evidence="1 2" key="1">
    <citation type="submission" date="2022-06" db="EMBL/GenBank/DDBJ databases">
        <title>Rhizosaccharibacter gen. nov. sp. nov. KSS12, endophytic bacteria isolated from sugarcane.</title>
        <authorList>
            <person name="Pitiwittayakul N."/>
        </authorList>
    </citation>
    <scope>NUCLEOTIDE SEQUENCE [LARGE SCALE GENOMIC DNA]</scope>
    <source>
        <strain evidence="1 2">KSS12</strain>
    </source>
</reference>